<dbReference type="InterPro" id="IPR003961">
    <property type="entry name" value="FN3_dom"/>
</dbReference>
<feature type="compositionally biased region" description="Pro residues" evidence="7">
    <location>
        <begin position="561"/>
        <end position="577"/>
    </location>
</feature>
<dbReference type="SUPFAM" id="SSF53300">
    <property type="entry name" value="vWA-like"/>
    <property type="match status" value="2"/>
</dbReference>
<dbReference type="PRINTS" id="PR00453">
    <property type="entry name" value="VWFADOMAIN"/>
</dbReference>
<dbReference type="Gene3D" id="2.60.120.200">
    <property type="match status" value="1"/>
</dbReference>
<sequence length="876" mass="96184">MFEGGESMPLIGEEKTTLADVPDVSVLTTGLECKTRAEADIVLLVDGSWSIGRTNFKTVRSFIASIVQVFDIGPDKVQVALAQYSGDPRTEWNLNAHPTKQRLLDAVANLPYKGGNTLTGMALSFILRNNFKTEAGLRPGAKKIAVLITDGKSQDDINIPSDRLKEQGIEIFAIGIKNADVNELKQIASDPDDTHAFNVEDFNLLVNIVDSVTDNLCNSVKGSGDLSLPPTNLVTSEVTPLSFRVSWTAPTESVDRYRVEYYPARGGTPQEVRFGGRLFWFLFGIKVDPSQTSTPLPDLFSKTLYHVELAAEYDEGLSVPVAAEATTLPVPAPINLRTDQVTTTSFRGTWDHGAPDVALYRVMWGPYGEPEKQEATVGGNKNSIVLQKLQPETPYRITVSSIYAEGDGGQISGKGKTKPLNLVRNLRVYDPTTSTLNVRWDHAEGNPRQYKVYYKPVAGGTEEMVTLPGNTNYATLRNLQSDTQYKVTVVPVYSEGDGGRASDTGKTRSRGQEITVRGSETSHCFKGLSPDTEYNATVLVQTPNLEGPPVSTKERTLIKPTEPPTKPPTPAPPPTIPPAREVCKGAKADIVFLTDASWSIGDENFNKVVKFVFNTIGAFDLVNPAGIQVSFVQYSDDPKSEFNLNTYDDKAQALGALQYIQYRGGNTKTGKALAFIKEKVLTWERGMRKGVPKVLVVVTDGRSQDEVMKAAAVIQQSGFSVFVIGVADVDYHELAKIASQPSERHVFIVDDFDAFEKIEDNLITFVCETATSSCPLMYLDGYTSPGFRMLEAYNLTEKYFSSVPGVSLQSGSFPSHVSYRLHKNAFISQPTVKVLSFFNKDTRGEIQTVAFEGDEIKKLFYGSFHKVNSSSVDYNE</sequence>
<dbReference type="FunFam" id="3.40.50.410:FF:000001">
    <property type="entry name" value="Collagen, type XII, alpha 1"/>
    <property type="match status" value="2"/>
</dbReference>
<keyword evidence="6" id="KW-0325">Glycoprotein</keyword>
<evidence type="ECO:0000256" key="5">
    <source>
        <dbReference type="ARBA" id="ARBA00023119"/>
    </source>
</evidence>
<feature type="domain" description="Fibronectin type-III" evidence="9">
    <location>
        <begin position="229"/>
        <end position="331"/>
    </location>
</feature>
<dbReference type="PANTHER" id="PTHR24020">
    <property type="entry name" value="COLLAGEN ALPHA"/>
    <property type="match status" value="1"/>
</dbReference>
<dbReference type="FunFam" id="2.60.40.10:FF:000444">
    <property type="entry name" value="Collagen alpha-1(XIV) chain isoform X2"/>
    <property type="match status" value="1"/>
</dbReference>
<evidence type="ECO:0000259" key="8">
    <source>
        <dbReference type="PROSITE" id="PS50234"/>
    </source>
</evidence>
<feature type="region of interest" description="Disordered" evidence="7">
    <location>
        <begin position="543"/>
        <end position="578"/>
    </location>
</feature>
<evidence type="ECO:0000256" key="7">
    <source>
        <dbReference type="SAM" id="MobiDB-lite"/>
    </source>
</evidence>
<dbReference type="InterPro" id="IPR036116">
    <property type="entry name" value="FN3_sf"/>
</dbReference>
<dbReference type="GO" id="GO:0005615">
    <property type="term" value="C:extracellular space"/>
    <property type="evidence" value="ECO:0007669"/>
    <property type="project" value="TreeGrafter"/>
</dbReference>
<dbReference type="Proteomes" id="UP000504617">
    <property type="component" value="Unplaced"/>
</dbReference>
<keyword evidence="4" id="KW-0677">Repeat</keyword>
<evidence type="ECO:0000313" key="10">
    <source>
        <dbReference type="Proteomes" id="UP000504617"/>
    </source>
</evidence>
<dbReference type="SMART" id="SM00327">
    <property type="entry name" value="VWA"/>
    <property type="match status" value="2"/>
</dbReference>
<dbReference type="AlphaFoldDB" id="A0A6I9YDS5"/>
<reference evidence="11" key="1">
    <citation type="submission" date="2025-08" db="UniProtKB">
        <authorList>
            <consortium name="RefSeq"/>
        </authorList>
    </citation>
    <scope>IDENTIFICATION</scope>
    <source>
        <tissue evidence="11">Skeletal muscle</tissue>
    </source>
</reference>
<protein>
    <submittedName>
        <fullName evidence="11">Collagen alpha-1(XII) chain-like</fullName>
    </submittedName>
</protein>
<dbReference type="InterPro" id="IPR050525">
    <property type="entry name" value="ECM_Assembly_Org"/>
</dbReference>
<feature type="domain" description="Fibronectin type-III" evidence="9">
    <location>
        <begin position="422"/>
        <end position="512"/>
    </location>
</feature>
<feature type="domain" description="VWFA" evidence="8">
    <location>
        <begin position="589"/>
        <end position="762"/>
    </location>
</feature>
<dbReference type="GO" id="GO:0035987">
    <property type="term" value="P:endodermal cell differentiation"/>
    <property type="evidence" value="ECO:0007669"/>
    <property type="project" value="TreeGrafter"/>
</dbReference>
<feature type="domain" description="Fibronectin type-III" evidence="9">
    <location>
        <begin position="332"/>
        <end position="420"/>
    </location>
</feature>
<dbReference type="FunFam" id="2.60.40.10:FF:000121">
    <property type="entry name" value="Collagen type XII alpha 1 chain"/>
    <property type="match status" value="1"/>
</dbReference>
<dbReference type="GeneID" id="106549248"/>
<comment type="subcellular location">
    <subcellularLocation>
        <location evidence="1">Secreted</location>
        <location evidence="1">Extracellular space</location>
        <location evidence="1">Extracellular matrix</location>
    </subcellularLocation>
</comment>
<dbReference type="Pfam" id="PF00041">
    <property type="entry name" value="fn3"/>
    <property type="match status" value="3"/>
</dbReference>
<dbReference type="RefSeq" id="XP_013922323.1">
    <property type="nucleotide sequence ID" value="XM_014066848.1"/>
</dbReference>
<dbReference type="Gene3D" id="2.60.40.10">
    <property type="entry name" value="Immunoglobulins"/>
    <property type="match status" value="4"/>
</dbReference>
<dbReference type="InterPro" id="IPR013783">
    <property type="entry name" value="Ig-like_fold"/>
</dbReference>
<evidence type="ECO:0000259" key="9">
    <source>
        <dbReference type="PROSITE" id="PS50853"/>
    </source>
</evidence>
<evidence type="ECO:0000256" key="2">
    <source>
        <dbReference type="ARBA" id="ARBA00022525"/>
    </source>
</evidence>
<dbReference type="OrthoDB" id="9934270at2759"/>
<feature type="domain" description="VWFA" evidence="8">
    <location>
        <begin position="40"/>
        <end position="212"/>
    </location>
</feature>
<organism evidence="10 11">
    <name type="scientific">Thamnophis sirtalis</name>
    <dbReference type="NCBI Taxonomy" id="35019"/>
    <lineage>
        <taxon>Eukaryota</taxon>
        <taxon>Metazoa</taxon>
        <taxon>Chordata</taxon>
        <taxon>Craniata</taxon>
        <taxon>Vertebrata</taxon>
        <taxon>Euteleostomi</taxon>
        <taxon>Lepidosauria</taxon>
        <taxon>Squamata</taxon>
        <taxon>Bifurcata</taxon>
        <taxon>Unidentata</taxon>
        <taxon>Episquamata</taxon>
        <taxon>Toxicofera</taxon>
        <taxon>Serpentes</taxon>
        <taxon>Colubroidea</taxon>
        <taxon>Colubridae</taxon>
        <taxon>Natricinae</taxon>
        <taxon>Thamnophis</taxon>
    </lineage>
</organism>
<keyword evidence="10" id="KW-1185">Reference proteome</keyword>
<evidence type="ECO:0000256" key="1">
    <source>
        <dbReference type="ARBA" id="ARBA00004498"/>
    </source>
</evidence>
<dbReference type="CDD" id="cd00063">
    <property type="entry name" value="FN3"/>
    <property type="match status" value="3"/>
</dbReference>
<evidence type="ECO:0000256" key="3">
    <source>
        <dbReference type="ARBA" id="ARBA00022530"/>
    </source>
</evidence>
<dbReference type="SMART" id="SM00060">
    <property type="entry name" value="FN3"/>
    <property type="match status" value="3"/>
</dbReference>
<dbReference type="InterPro" id="IPR002035">
    <property type="entry name" value="VWF_A"/>
</dbReference>
<dbReference type="KEGG" id="tsr:106549248"/>
<dbReference type="PANTHER" id="PTHR24020:SF17">
    <property type="entry name" value="COLLAGEN ALPHA-1(XII) CHAIN"/>
    <property type="match status" value="1"/>
</dbReference>
<dbReference type="SUPFAM" id="SSF49265">
    <property type="entry name" value="Fibronectin type III"/>
    <property type="match status" value="3"/>
</dbReference>
<dbReference type="GO" id="GO:0005581">
    <property type="term" value="C:collagen trimer"/>
    <property type="evidence" value="ECO:0007669"/>
    <property type="project" value="UniProtKB-KW"/>
</dbReference>
<keyword evidence="2" id="KW-0964">Secreted</keyword>
<dbReference type="InterPro" id="IPR036465">
    <property type="entry name" value="vWFA_dom_sf"/>
</dbReference>
<dbReference type="PROSITE" id="PS50234">
    <property type="entry name" value="VWFA"/>
    <property type="match status" value="2"/>
</dbReference>
<name>A0A6I9YDS5_9SAUR</name>
<evidence type="ECO:0000256" key="6">
    <source>
        <dbReference type="ARBA" id="ARBA00023180"/>
    </source>
</evidence>
<gene>
    <name evidence="11" type="primary">LOC106549248</name>
</gene>
<accession>A0A6I9YDS5</accession>
<dbReference type="Gene3D" id="3.40.50.410">
    <property type="entry name" value="von Willebrand factor, type A domain"/>
    <property type="match status" value="2"/>
</dbReference>
<dbReference type="PROSITE" id="PS50853">
    <property type="entry name" value="FN3"/>
    <property type="match status" value="3"/>
</dbReference>
<evidence type="ECO:0000313" key="11">
    <source>
        <dbReference type="RefSeq" id="XP_013922323.1"/>
    </source>
</evidence>
<keyword evidence="5" id="KW-0176">Collagen</keyword>
<evidence type="ECO:0000256" key="4">
    <source>
        <dbReference type="ARBA" id="ARBA00022737"/>
    </source>
</evidence>
<proteinExistence type="predicted"/>
<dbReference type="CDD" id="cd01482">
    <property type="entry name" value="vWA_collagen_alphaI-XII-like"/>
    <property type="match status" value="2"/>
</dbReference>
<dbReference type="Pfam" id="PF00092">
    <property type="entry name" value="VWA"/>
    <property type="match status" value="2"/>
</dbReference>
<keyword evidence="3" id="KW-0272">Extracellular matrix</keyword>